<dbReference type="OrthoDB" id="5953769at2"/>
<keyword evidence="3" id="KW-1185">Reference proteome</keyword>
<accession>A0A4R6R5M9</accession>
<proteinExistence type="predicted"/>
<name>A0A4R6R5M9_9BURK</name>
<dbReference type="EMBL" id="SNXW01000010">
    <property type="protein sequence ID" value="TDP80837.1"/>
    <property type="molecule type" value="Genomic_DNA"/>
</dbReference>
<protein>
    <recommendedName>
        <fullName evidence="1">Nucleotidyltransferase-like domain-containing protein</fullName>
    </recommendedName>
</protein>
<evidence type="ECO:0000259" key="1">
    <source>
        <dbReference type="Pfam" id="PF12281"/>
    </source>
</evidence>
<organism evidence="2 3">
    <name type="scientific">Aquabacterium commune</name>
    <dbReference type="NCBI Taxonomy" id="70586"/>
    <lineage>
        <taxon>Bacteria</taxon>
        <taxon>Pseudomonadati</taxon>
        <taxon>Pseudomonadota</taxon>
        <taxon>Betaproteobacteria</taxon>
        <taxon>Burkholderiales</taxon>
        <taxon>Aquabacterium</taxon>
    </lineage>
</organism>
<comment type="caution">
    <text evidence="2">The sequence shown here is derived from an EMBL/GenBank/DDBJ whole genome shotgun (WGS) entry which is preliminary data.</text>
</comment>
<dbReference type="Proteomes" id="UP000294593">
    <property type="component" value="Unassembled WGS sequence"/>
</dbReference>
<dbReference type="InterPro" id="IPR058575">
    <property type="entry name" value="NTP_transf_8_dom"/>
</dbReference>
<evidence type="ECO:0000313" key="2">
    <source>
        <dbReference type="EMBL" id="TDP80837.1"/>
    </source>
</evidence>
<sequence length="348" mass="38079">MPMHFTDLPVSAATAFAQLQTAAMATELARDVSHIQGSFASKMVKGSRHWYFAYRENAQSVRQIYVGPDNEAVKELMARAGLQAPLERLKPLAKSAQALGCAPIQRKHLSVILRLNEFGFFRAGGVLIGTHAFLAYANQLGVRWRSPDQTSDIDFAHAGRNVSIALPTDIAAQPHSALTTMEGGFLPLVQYRGSAGASYKHRDEPEFQVDFLTPRTSDSEDPIRIPNLDVALQPLRFMEFSLEGVQQTTLFDPTGRCVVVNLPAPQRYAVHKLLIIGERAGAFKAKVSKDLAQAAALMSYFVANDPEALQEAWADALGRGPGWRKRAAEGLKALGRVEPEIARELGAM</sequence>
<reference evidence="2 3" key="1">
    <citation type="submission" date="2019-03" db="EMBL/GenBank/DDBJ databases">
        <title>Genomic Encyclopedia of Type Strains, Phase IV (KMG-IV): sequencing the most valuable type-strain genomes for metagenomic binning, comparative biology and taxonomic classification.</title>
        <authorList>
            <person name="Goeker M."/>
        </authorList>
    </citation>
    <scope>NUCLEOTIDE SEQUENCE [LARGE SCALE GENOMIC DNA]</scope>
    <source>
        <strain evidence="2 3">DSM 11901</strain>
    </source>
</reference>
<dbReference type="Pfam" id="PF12281">
    <property type="entry name" value="NTP_transf_8"/>
    <property type="match status" value="1"/>
</dbReference>
<dbReference type="AlphaFoldDB" id="A0A4R6R5M9"/>
<feature type="domain" description="Nucleotidyltransferase-like" evidence="1">
    <location>
        <begin position="108"/>
        <end position="317"/>
    </location>
</feature>
<evidence type="ECO:0000313" key="3">
    <source>
        <dbReference type="Proteomes" id="UP000294593"/>
    </source>
</evidence>
<gene>
    <name evidence="2" type="ORF">EV672_11052</name>
</gene>